<dbReference type="Gene3D" id="2.102.10.10">
    <property type="entry name" value="Rieske [2Fe-2S] iron-sulphur domain"/>
    <property type="match status" value="1"/>
</dbReference>
<name>A0A382WFB3_9ZZZZ</name>
<protein>
    <recommendedName>
        <fullName evidence="5">Rieske domain-containing protein</fullName>
    </recommendedName>
</protein>
<dbReference type="PROSITE" id="PS51296">
    <property type="entry name" value="RIESKE"/>
    <property type="match status" value="1"/>
</dbReference>
<keyword evidence="1" id="KW-0001">2Fe-2S</keyword>
<reference evidence="6" key="1">
    <citation type="submission" date="2018-05" db="EMBL/GenBank/DDBJ databases">
        <authorList>
            <person name="Lanie J.A."/>
            <person name="Ng W.-L."/>
            <person name="Kazmierczak K.M."/>
            <person name="Andrzejewski T.M."/>
            <person name="Davidsen T.M."/>
            <person name="Wayne K.J."/>
            <person name="Tettelin H."/>
            <person name="Glass J.I."/>
            <person name="Rusch D."/>
            <person name="Podicherti R."/>
            <person name="Tsui H.-C.T."/>
            <person name="Winkler M.E."/>
        </authorList>
    </citation>
    <scope>NUCLEOTIDE SEQUENCE</scope>
</reference>
<evidence type="ECO:0000259" key="5">
    <source>
        <dbReference type="PROSITE" id="PS51296"/>
    </source>
</evidence>
<proteinExistence type="predicted"/>
<dbReference type="PANTHER" id="PTHR40261">
    <property type="match status" value="1"/>
</dbReference>
<dbReference type="PANTHER" id="PTHR40261:SF1">
    <property type="entry name" value="RIESKE DOMAIN-CONTAINING PROTEIN"/>
    <property type="match status" value="1"/>
</dbReference>
<dbReference type="GO" id="GO:0051537">
    <property type="term" value="F:2 iron, 2 sulfur cluster binding"/>
    <property type="evidence" value="ECO:0007669"/>
    <property type="project" value="UniProtKB-KW"/>
</dbReference>
<gene>
    <name evidence="6" type="ORF">METZ01_LOCUS409909</name>
</gene>
<evidence type="ECO:0000256" key="2">
    <source>
        <dbReference type="ARBA" id="ARBA00022723"/>
    </source>
</evidence>
<dbReference type="EMBL" id="UINC01159132">
    <property type="protein sequence ID" value="SVD57055.1"/>
    <property type="molecule type" value="Genomic_DNA"/>
</dbReference>
<dbReference type="Pfam" id="PF00355">
    <property type="entry name" value="Rieske"/>
    <property type="match status" value="1"/>
</dbReference>
<dbReference type="InterPro" id="IPR017941">
    <property type="entry name" value="Rieske_2Fe-2S"/>
</dbReference>
<dbReference type="GO" id="GO:0046872">
    <property type="term" value="F:metal ion binding"/>
    <property type="evidence" value="ECO:0007669"/>
    <property type="project" value="UniProtKB-KW"/>
</dbReference>
<organism evidence="6">
    <name type="scientific">marine metagenome</name>
    <dbReference type="NCBI Taxonomy" id="408172"/>
    <lineage>
        <taxon>unclassified sequences</taxon>
        <taxon>metagenomes</taxon>
        <taxon>ecological metagenomes</taxon>
    </lineage>
</organism>
<sequence>MPMPWACRSQEIGFTAMLLRTVGSASSVYSDSSYTLREYVFFIPGLVNRSTFTHRCLGTLKQYSPICAQDESMRQTEVPARTYLCAADLLESGHHGFRFEVSRDGQTLPAFVIRHTHGVSAFLNRCGHRDLELDRSLGEFFDQESRWLICATHGALYDPVTGSCNSGPCNGVGLTPLDIIEEEGAIYLVDARYRGGAGSPGKTK</sequence>
<accession>A0A382WFB3</accession>
<evidence type="ECO:0000256" key="4">
    <source>
        <dbReference type="ARBA" id="ARBA00023014"/>
    </source>
</evidence>
<feature type="domain" description="Rieske" evidence="5">
    <location>
        <begin position="82"/>
        <end position="188"/>
    </location>
</feature>
<evidence type="ECO:0000256" key="3">
    <source>
        <dbReference type="ARBA" id="ARBA00023004"/>
    </source>
</evidence>
<keyword evidence="3" id="KW-0408">Iron</keyword>
<keyword evidence="4" id="KW-0411">Iron-sulfur</keyword>
<dbReference type="InterPro" id="IPR036922">
    <property type="entry name" value="Rieske_2Fe-2S_sf"/>
</dbReference>
<dbReference type="SUPFAM" id="SSF50022">
    <property type="entry name" value="ISP domain"/>
    <property type="match status" value="1"/>
</dbReference>
<dbReference type="AlphaFoldDB" id="A0A382WFB3"/>
<keyword evidence="2" id="KW-0479">Metal-binding</keyword>
<evidence type="ECO:0000256" key="1">
    <source>
        <dbReference type="ARBA" id="ARBA00022714"/>
    </source>
</evidence>
<evidence type="ECO:0000313" key="6">
    <source>
        <dbReference type="EMBL" id="SVD57055.1"/>
    </source>
</evidence>